<accession>A0A917A3L3</accession>
<keyword evidence="2" id="KW-1185">Reference proteome</keyword>
<comment type="caution">
    <text evidence="1">The sequence shown here is derived from an EMBL/GenBank/DDBJ whole genome shotgun (WGS) entry which is preliminary data.</text>
</comment>
<dbReference type="InterPro" id="IPR009593">
    <property type="entry name" value="DUF1203"/>
</dbReference>
<dbReference type="Proteomes" id="UP000644699">
    <property type="component" value="Unassembled WGS sequence"/>
</dbReference>
<evidence type="ECO:0008006" key="3">
    <source>
        <dbReference type="Google" id="ProtNLM"/>
    </source>
</evidence>
<organism evidence="1 2">
    <name type="scientific">Aureimonas endophytica</name>
    <dbReference type="NCBI Taxonomy" id="2027858"/>
    <lineage>
        <taxon>Bacteria</taxon>
        <taxon>Pseudomonadati</taxon>
        <taxon>Pseudomonadota</taxon>
        <taxon>Alphaproteobacteria</taxon>
        <taxon>Hyphomicrobiales</taxon>
        <taxon>Aurantimonadaceae</taxon>
        <taxon>Aureimonas</taxon>
    </lineage>
</organism>
<protein>
    <recommendedName>
        <fullName evidence="3">DUF1203 domain-containing protein</fullName>
    </recommendedName>
</protein>
<name>A0A917A3L3_9HYPH</name>
<sequence>MPAIKYQPLLTELVQSLRSGGLDAYGRQPERVSSVGQDNPCRHCLNFIPEGTGMLVLAHRPFPEPQPYAETGPIFLCEAACEPWKGQNLPPILGSSSDYLLKGYGPDFRIRYGTGRIVPTDLIPIYALELFTRDDISFVDVRSARNNCFHVRIVRDE</sequence>
<proteinExistence type="predicted"/>
<evidence type="ECO:0000313" key="1">
    <source>
        <dbReference type="EMBL" id="GGE22340.1"/>
    </source>
</evidence>
<evidence type="ECO:0000313" key="2">
    <source>
        <dbReference type="Proteomes" id="UP000644699"/>
    </source>
</evidence>
<dbReference type="Pfam" id="PF06718">
    <property type="entry name" value="DUF1203"/>
    <property type="match status" value="1"/>
</dbReference>
<reference evidence="1" key="1">
    <citation type="journal article" date="2014" name="Int. J. Syst. Evol. Microbiol.">
        <title>Complete genome sequence of Corynebacterium casei LMG S-19264T (=DSM 44701T), isolated from a smear-ripened cheese.</title>
        <authorList>
            <consortium name="US DOE Joint Genome Institute (JGI-PGF)"/>
            <person name="Walter F."/>
            <person name="Albersmeier A."/>
            <person name="Kalinowski J."/>
            <person name="Ruckert C."/>
        </authorList>
    </citation>
    <scope>NUCLEOTIDE SEQUENCE</scope>
    <source>
        <strain evidence="1">CGMCC 1.15367</strain>
    </source>
</reference>
<reference evidence="1" key="2">
    <citation type="submission" date="2020-09" db="EMBL/GenBank/DDBJ databases">
        <authorList>
            <person name="Sun Q."/>
            <person name="Zhou Y."/>
        </authorList>
    </citation>
    <scope>NUCLEOTIDE SEQUENCE</scope>
    <source>
        <strain evidence="1">CGMCC 1.15367</strain>
    </source>
</reference>
<dbReference type="PIRSF" id="PIRSF034110">
    <property type="entry name" value="DUF1203"/>
    <property type="match status" value="1"/>
</dbReference>
<dbReference type="AlphaFoldDB" id="A0A917A3L3"/>
<dbReference type="RefSeq" id="WP_188912896.1">
    <property type="nucleotide sequence ID" value="NZ_BMIQ01000010.1"/>
</dbReference>
<gene>
    <name evidence="1" type="ORF">GCM10011390_47130</name>
</gene>
<dbReference type="EMBL" id="BMIQ01000010">
    <property type="protein sequence ID" value="GGE22340.1"/>
    <property type="molecule type" value="Genomic_DNA"/>
</dbReference>